<evidence type="ECO:0000256" key="1">
    <source>
        <dbReference type="SAM" id="Phobius"/>
    </source>
</evidence>
<accession>A0AAE3AU04</accession>
<dbReference type="AlphaFoldDB" id="A0AAE3AU04"/>
<keyword evidence="1" id="KW-0812">Transmembrane</keyword>
<keyword evidence="3" id="KW-1185">Reference proteome</keyword>
<gene>
    <name evidence="2" type="ORF">LKD45_09040</name>
</gene>
<protein>
    <submittedName>
        <fullName evidence="2">Uncharacterized protein</fullName>
    </submittedName>
</protein>
<sequence>MYEKYELPIRFTEEQRKKYAEWGIKKGKVLMPMAAVTIGIDLLTVLWVVGRVWLIRESDPIWFQIICQNDGIGEISSTIAIILTFLILKPIDLILDKIWHRPEGTEWLEVGLTENGVTVKRTYRAGDAGTGVDNAAGRSCCGEITVFETHPLIQMDEYLDTEKNAVRFQGVWLEIGENTRENIYTPQQQKHWLDQPEGKSGSINSVQKLQKIIKGYAAALEEKEKERAWLVEQ</sequence>
<organism evidence="2 3">
    <name type="scientific">Gallintestinimicrobium propionicum</name>
    <dbReference type="NCBI Taxonomy" id="2981770"/>
    <lineage>
        <taxon>Bacteria</taxon>
        <taxon>Bacillati</taxon>
        <taxon>Bacillota</taxon>
        <taxon>Clostridia</taxon>
        <taxon>Lachnospirales</taxon>
        <taxon>Lachnospiraceae</taxon>
        <taxon>Gallintestinimicrobium</taxon>
    </lineage>
</organism>
<reference evidence="2 3" key="1">
    <citation type="submission" date="2021-10" db="EMBL/GenBank/DDBJ databases">
        <title>Anaerobic single-cell dispensing facilitates the cultivation of human gut bacteria.</title>
        <authorList>
            <person name="Afrizal A."/>
        </authorList>
    </citation>
    <scope>NUCLEOTIDE SEQUENCE [LARGE SCALE GENOMIC DNA]</scope>
    <source>
        <strain evidence="2 3">CLA-AA-H244</strain>
    </source>
</reference>
<feature type="transmembrane region" description="Helical" evidence="1">
    <location>
        <begin position="29"/>
        <end position="49"/>
    </location>
</feature>
<evidence type="ECO:0000313" key="2">
    <source>
        <dbReference type="EMBL" id="MCC2167833.1"/>
    </source>
</evidence>
<dbReference type="RefSeq" id="WP_308728324.1">
    <property type="nucleotide sequence ID" value="NZ_JAJEQF010000021.1"/>
</dbReference>
<proteinExistence type="predicted"/>
<dbReference type="EMBL" id="JAJEQF010000021">
    <property type="protein sequence ID" value="MCC2167833.1"/>
    <property type="molecule type" value="Genomic_DNA"/>
</dbReference>
<name>A0AAE3AU04_9FIRM</name>
<comment type="caution">
    <text evidence="2">The sequence shown here is derived from an EMBL/GenBank/DDBJ whole genome shotgun (WGS) entry which is preliminary data.</text>
</comment>
<evidence type="ECO:0000313" key="3">
    <source>
        <dbReference type="Proteomes" id="UP001199355"/>
    </source>
</evidence>
<dbReference type="Proteomes" id="UP001199355">
    <property type="component" value="Unassembled WGS sequence"/>
</dbReference>
<keyword evidence="1" id="KW-1133">Transmembrane helix</keyword>
<keyword evidence="1" id="KW-0472">Membrane</keyword>